<evidence type="ECO:0000256" key="3">
    <source>
        <dbReference type="ARBA" id="ARBA00022679"/>
    </source>
</evidence>
<comment type="catalytic activity">
    <reaction evidence="7">
        <text>L-threonyl-[protein] + ATP = O-phospho-L-threonyl-[protein] + ADP + H(+)</text>
        <dbReference type="Rhea" id="RHEA:46608"/>
        <dbReference type="Rhea" id="RHEA-COMP:11060"/>
        <dbReference type="Rhea" id="RHEA-COMP:11605"/>
        <dbReference type="ChEBI" id="CHEBI:15378"/>
        <dbReference type="ChEBI" id="CHEBI:30013"/>
        <dbReference type="ChEBI" id="CHEBI:30616"/>
        <dbReference type="ChEBI" id="CHEBI:61977"/>
        <dbReference type="ChEBI" id="CHEBI:456216"/>
        <dbReference type="EC" id="2.7.11.1"/>
    </reaction>
</comment>
<evidence type="ECO:0000256" key="8">
    <source>
        <dbReference type="ARBA" id="ARBA00048679"/>
    </source>
</evidence>
<feature type="compositionally biased region" description="Low complexity" evidence="9">
    <location>
        <begin position="534"/>
        <end position="549"/>
    </location>
</feature>
<protein>
    <recommendedName>
        <fullName evidence="1">non-specific serine/threonine protein kinase</fullName>
        <ecNumber evidence="1">2.7.11.1</ecNumber>
    </recommendedName>
</protein>
<keyword evidence="10" id="KW-0812">Transmembrane</keyword>
<dbReference type="PANTHER" id="PTHR48005">
    <property type="entry name" value="LEUCINE RICH REPEAT KINASE 2"/>
    <property type="match status" value="1"/>
</dbReference>
<accession>A0AAD2JGE7</accession>
<comment type="caution">
    <text evidence="11">The sequence shown here is derived from an EMBL/GenBank/DDBJ whole genome shotgun (WGS) entry which is preliminary data.</text>
</comment>
<comment type="catalytic activity">
    <reaction evidence="8">
        <text>L-seryl-[protein] + ATP = O-phospho-L-seryl-[protein] + ADP + H(+)</text>
        <dbReference type="Rhea" id="RHEA:17989"/>
        <dbReference type="Rhea" id="RHEA-COMP:9863"/>
        <dbReference type="Rhea" id="RHEA-COMP:11604"/>
        <dbReference type="ChEBI" id="CHEBI:15378"/>
        <dbReference type="ChEBI" id="CHEBI:29999"/>
        <dbReference type="ChEBI" id="CHEBI:30616"/>
        <dbReference type="ChEBI" id="CHEBI:83421"/>
        <dbReference type="ChEBI" id="CHEBI:456216"/>
        <dbReference type="EC" id="2.7.11.1"/>
    </reaction>
</comment>
<dbReference type="EC" id="2.7.11.1" evidence="1"/>
<keyword evidence="10" id="KW-0472">Membrane</keyword>
<feature type="compositionally biased region" description="Low complexity" evidence="9">
    <location>
        <begin position="512"/>
        <end position="526"/>
    </location>
</feature>
<dbReference type="InterPro" id="IPR001611">
    <property type="entry name" value="Leu-rich_rpt"/>
</dbReference>
<feature type="region of interest" description="Disordered" evidence="9">
    <location>
        <begin position="498"/>
        <end position="559"/>
    </location>
</feature>
<sequence>MKIGAEAYGNEDDVESLEIDVDKILSDGNPTARANRKHSSAQQKIYSRWNNYSRRRSSSMEFEGSKIAPNRPPNDLIIQSHGQDDEEISNIMTADMFYDEVGEGKATRPAAEKHLHNDGDGHSTDGTAESNEEVPRDSSRDINHKRMSEERLPKYSKCALVIAVLLLLLICFLGFIFDKLVESGRDSSLNDRSMEAGWELRPTLPPVTWQGTTGNPTPRPTSQARDTRPPTKVPTEQPSTSPSKVPTVTESGHLLELLSSTATADKTIEAVGVRGSPQQKAHEWLHKDPSYFDYTTTSKLQRFALAVLYFSTVRSASAYAALETWMDYDTHECSWFTSWYENRLPCGTDGIFKFLSLRNIGLTGTVPSELALLSNLRALVMNDNILSGSLPEEFGEWSSLETLDLHGNFLSGRLPDNVPILRKIDLSLNLLAGPLPPMDLTQITSMDLTQNPNLFGVIPFDLCSLSDQILDLAVDCNQVYCSCCTRCDSDRTRAPAFMGPTATPSVPPTQLPSTKPTSVPTKTPTKAPTPVPTKTPTKSPTSMPTLTPTRAVPTPQPTPDPFCIDTIQTSKQCYMVGEPIDVIYANCNPTTTDWIGIYDMTYPEDALFDPLLSQRTCINEPCSGVQQISNIVLDESSRGSFNWPLASGKYKVYMFRGGSAVGPHAFFSQSLAITVDSQSCW</sequence>
<dbReference type="Proteomes" id="UP001295423">
    <property type="component" value="Unassembled WGS sequence"/>
</dbReference>
<proteinExistence type="predicted"/>
<dbReference type="Pfam" id="PF00560">
    <property type="entry name" value="LRR_1"/>
    <property type="match status" value="1"/>
</dbReference>
<evidence type="ECO:0000256" key="6">
    <source>
        <dbReference type="ARBA" id="ARBA00022840"/>
    </source>
</evidence>
<dbReference type="PANTHER" id="PTHR48005:SF13">
    <property type="entry name" value="SERINE_THREONINE-PROTEIN KINASE DDB_G0278509-RELATED"/>
    <property type="match status" value="1"/>
</dbReference>
<feature type="compositionally biased region" description="Basic and acidic residues" evidence="9">
    <location>
        <begin position="133"/>
        <end position="145"/>
    </location>
</feature>
<keyword evidence="12" id="KW-1185">Reference proteome</keyword>
<evidence type="ECO:0000256" key="7">
    <source>
        <dbReference type="ARBA" id="ARBA00047899"/>
    </source>
</evidence>
<evidence type="ECO:0000256" key="5">
    <source>
        <dbReference type="ARBA" id="ARBA00022777"/>
    </source>
</evidence>
<reference evidence="11" key="1">
    <citation type="submission" date="2023-08" db="EMBL/GenBank/DDBJ databases">
        <authorList>
            <person name="Audoor S."/>
            <person name="Bilcke G."/>
        </authorList>
    </citation>
    <scope>NUCLEOTIDE SEQUENCE</scope>
</reference>
<dbReference type="InterPro" id="IPR051420">
    <property type="entry name" value="Ser_Thr_Kinases_DiverseReg"/>
</dbReference>
<keyword evidence="4" id="KW-0547">Nucleotide-binding</keyword>
<dbReference type="Gene3D" id="3.80.10.10">
    <property type="entry name" value="Ribonuclease Inhibitor"/>
    <property type="match status" value="1"/>
</dbReference>
<feature type="transmembrane region" description="Helical" evidence="10">
    <location>
        <begin position="155"/>
        <end position="177"/>
    </location>
</feature>
<dbReference type="GO" id="GO:0005524">
    <property type="term" value="F:ATP binding"/>
    <property type="evidence" value="ECO:0007669"/>
    <property type="project" value="UniProtKB-KW"/>
</dbReference>
<gene>
    <name evidence="11" type="ORF">CYCCA115_LOCUS11337</name>
</gene>
<evidence type="ECO:0000256" key="2">
    <source>
        <dbReference type="ARBA" id="ARBA00022527"/>
    </source>
</evidence>
<evidence type="ECO:0000256" key="1">
    <source>
        <dbReference type="ARBA" id="ARBA00012513"/>
    </source>
</evidence>
<dbReference type="AlphaFoldDB" id="A0AAD2JGE7"/>
<evidence type="ECO:0000256" key="9">
    <source>
        <dbReference type="SAM" id="MobiDB-lite"/>
    </source>
</evidence>
<dbReference type="SUPFAM" id="SSF52058">
    <property type="entry name" value="L domain-like"/>
    <property type="match status" value="1"/>
</dbReference>
<organism evidence="11 12">
    <name type="scientific">Cylindrotheca closterium</name>
    <dbReference type="NCBI Taxonomy" id="2856"/>
    <lineage>
        <taxon>Eukaryota</taxon>
        <taxon>Sar</taxon>
        <taxon>Stramenopiles</taxon>
        <taxon>Ochrophyta</taxon>
        <taxon>Bacillariophyta</taxon>
        <taxon>Bacillariophyceae</taxon>
        <taxon>Bacillariophycidae</taxon>
        <taxon>Bacillariales</taxon>
        <taxon>Bacillariaceae</taxon>
        <taxon>Cylindrotheca</taxon>
    </lineage>
</organism>
<feature type="compositionally biased region" description="Basic and acidic residues" evidence="9">
    <location>
        <begin position="112"/>
        <end position="123"/>
    </location>
</feature>
<evidence type="ECO:0000313" key="12">
    <source>
        <dbReference type="Proteomes" id="UP001295423"/>
    </source>
</evidence>
<keyword evidence="6" id="KW-0067">ATP-binding</keyword>
<evidence type="ECO:0000256" key="10">
    <source>
        <dbReference type="SAM" id="Phobius"/>
    </source>
</evidence>
<feature type="compositionally biased region" description="Polar residues" evidence="9">
    <location>
        <begin position="209"/>
        <end position="224"/>
    </location>
</feature>
<feature type="region of interest" description="Disordered" evidence="9">
    <location>
        <begin position="112"/>
        <end position="145"/>
    </location>
</feature>
<feature type="compositionally biased region" description="Polar residues" evidence="9">
    <location>
        <begin position="234"/>
        <end position="247"/>
    </location>
</feature>
<dbReference type="InterPro" id="IPR032675">
    <property type="entry name" value="LRR_dom_sf"/>
</dbReference>
<dbReference type="GO" id="GO:0004674">
    <property type="term" value="F:protein serine/threonine kinase activity"/>
    <property type="evidence" value="ECO:0007669"/>
    <property type="project" value="UniProtKB-KW"/>
</dbReference>
<evidence type="ECO:0000256" key="4">
    <source>
        <dbReference type="ARBA" id="ARBA00022741"/>
    </source>
</evidence>
<keyword evidence="5" id="KW-0418">Kinase</keyword>
<feature type="region of interest" description="Disordered" evidence="9">
    <location>
        <begin position="200"/>
        <end position="247"/>
    </location>
</feature>
<name>A0AAD2JGE7_9STRA</name>
<keyword evidence="10" id="KW-1133">Transmembrane helix</keyword>
<keyword evidence="2" id="KW-0723">Serine/threonine-protein kinase</keyword>
<keyword evidence="3" id="KW-0808">Transferase</keyword>
<evidence type="ECO:0000313" key="11">
    <source>
        <dbReference type="EMBL" id="CAJ1947845.1"/>
    </source>
</evidence>
<dbReference type="EMBL" id="CAKOGP040001736">
    <property type="protein sequence ID" value="CAJ1947845.1"/>
    <property type="molecule type" value="Genomic_DNA"/>
</dbReference>